<proteinExistence type="predicted"/>
<organism evidence="2 3">
    <name type="scientific">Euphydryas editha</name>
    <name type="common">Edith's checkerspot</name>
    <dbReference type="NCBI Taxonomy" id="104508"/>
    <lineage>
        <taxon>Eukaryota</taxon>
        <taxon>Metazoa</taxon>
        <taxon>Ecdysozoa</taxon>
        <taxon>Arthropoda</taxon>
        <taxon>Hexapoda</taxon>
        <taxon>Insecta</taxon>
        <taxon>Pterygota</taxon>
        <taxon>Neoptera</taxon>
        <taxon>Endopterygota</taxon>
        <taxon>Lepidoptera</taxon>
        <taxon>Glossata</taxon>
        <taxon>Ditrysia</taxon>
        <taxon>Papilionoidea</taxon>
        <taxon>Nymphalidae</taxon>
        <taxon>Nymphalinae</taxon>
        <taxon>Euphydryas</taxon>
    </lineage>
</organism>
<gene>
    <name evidence="2" type="ORF">EEDITHA_LOCUS18754</name>
</gene>
<reference evidence="2" key="1">
    <citation type="submission" date="2022-03" db="EMBL/GenBank/DDBJ databases">
        <authorList>
            <person name="Tunstrom K."/>
        </authorList>
    </citation>
    <scope>NUCLEOTIDE SEQUENCE</scope>
</reference>
<evidence type="ECO:0000256" key="1">
    <source>
        <dbReference type="SAM" id="MobiDB-lite"/>
    </source>
</evidence>
<comment type="caution">
    <text evidence="2">The sequence shown here is derived from an EMBL/GenBank/DDBJ whole genome shotgun (WGS) entry which is preliminary data.</text>
</comment>
<dbReference type="Proteomes" id="UP001153954">
    <property type="component" value="Unassembled WGS sequence"/>
</dbReference>
<evidence type="ECO:0000313" key="3">
    <source>
        <dbReference type="Proteomes" id="UP001153954"/>
    </source>
</evidence>
<sequence>MSHGGMKSAKNGNSTHAVETSREGSESLPPPPDGGWGWMIVFASFMIHIVKIPKQPYPEHTWTIRKITGDLRLLSHFRNTDRMTSSVKIPAVGALSRSSHCRLLV</sequence>
<keyword evidence="3" id="KW-1185">Reference proteome</keyword>
<protein>
    <submittedName>
        <fullName evidence="2">Uncharacterized protein</fullName>
    </submittedName>
</protein>
<evidence type="ECO:0000313" key="2">
    <source>
        <dbReference type="EMBL" id="CAH2104374.1"/>
    </source>
</evidence>
<feature type="region of interest" description="Disordered" evidence="1">
    <location>
        <begin position="1"/>
        <end position="32"/>
    </location>
</feature>
<dbReference type="AlphaFoldDB" id="A0AAU9UXM2"/>
<dbReference type="EMBL" id="CAKOGL010000027">
    <property type="protein sequence ID" value="CAH2104374.1"/>
    <property type="molecule type" value="Genomic_DNA"/>
</dbReference>
<accession>A0AAU9UXM2</accession>
<name>A0AAU9UXM2_EUPED</name>